<keyword evidence="1" id="KW-0732">Signal</keyword>
<dbReference type="RefSeq" id="WP_121935259.1">
    <property type="nucleotide sequence ID" value="NZ_RDOJ01000016.1"/>
</dbReference>
<gene>
    <name evidence="2" type="ORF">EAH69_11005</name>
</gene>
<feature type="chain" id="PRO_5018229925" evidence="1">
    <location>
        <begin position="22"/>
        <end position="260"/>
    </location>
</feature>
<dbReference type="Proteomes" id="UP000275348">
    <property type="component" value="Unassembled WGS sequence"/>
</dbReference>
<evidence type="ECO:0000313" key="2">
    <source>
        <dbReference type="EMBL" id="RLZ07787.1"/>
    </source>
</evidence>
<accession>A0A3L9M3M5</accession>
<name>A0A3L9M3M5_9FLAO</name>
<dbReference type="OrthoDB" id="667055at2"/>
<dbReference type="EMBL" id="RDOJ01000016">
    <property type="protein sequence ID" value="RLZ07787.1"/>
    <property type="molecule type" value="Genomic_DNA"/>
</dbReference>
<proteinExistence type="predicted"/>
<comment type="caution">
    <text evidence="2">The sequence shown here is derived from an EMBL/GenBank/DDBJ whole genome shotgun (WGS) entry which is preliminary data.</text>
</comment>
<feature type="signal peptide" evidence="1">
    <location>
        <begin position="1"/>
        <end position="21"/>
    </location>
</feature>
<protein>
    <submittedName>
        <fullName evidence="2">Uncharacterized protein</fullName>
    </submittedName>
</protein>
<evidence type="ECO:0000313" key="3">
    <source>
        <dbReference type="Proteomes" id="UP000275348"/>
    </source>
</evidence>
<dbReference type="AlphaFoldDB" id="A0A3L9M3M5"/>
<keyword evidence="3" id="KW-1185">Reference proteome</keyword>
<organism evidence="2 3">
    <name type="scientific">Faecalibacter macacae</name>
    <dbReference type="NCBI Taxonomy" id="1859289"/>
    <lineage>
        <taxon>Bacteria</taxon>
        <taxon>Pseudomonadati</taxon>
        <taxon>Bacteroidota</taxon>
        <taxon>Flavobacteriia</taxon>
        <taxon>Flavobacteriales</taxon>
        <taxon>Weeksellaceae</taxon>
        <taxon>Faecalibacter</taxon>
    </lineage>
</organism>
<evidence type="ECO:0000256" key="1">
    <source>
        <dbReference type="SAM" id="SignalP"/>
    </source>
</evidence>
<sequence>MIKRFLLATSLFTSSINIAQAQQTIIDNVTFDDNTILVGMAADYNSDKSYEKYNFFINDVKSINGVKLNLEHGYELDNKVTDANHFMIYAIKNRKVVDQWLVNPRLYNIFNNGIAYSFDADKLENIAKQFPFEYAIELKTFKTEKEYLKAKKAIELDQKVFLLYEPVFDYEGTFEVSIKKDEKFKTPAEAEAYLRELVKPTTKKNVIITYALNEKNLMDPSQMTMIIAGPEDVYKKIKIVGHEKSEWKPEIFEATLVRKK</sequence>
<reference evidence="2 3" key="1">
    <citation type="submission" date="2018-10" db="EMBL/GenBank/DDBJ databases">
        <authorList>
            <person name="Chen X."/>
        </authorList>
    </citation>
    <scope>NUCLEOTIDE SEQUENCE [LARGE SCALE GENOMIC DNA]</scope>
    <source>
        <strain evidence="2 3">YIM 102668</strain>
    </source>
</reference>